<dbReference type="Pfam" id="PF00864">
    <property type="entry name" value="P2X_receptor"/>
    <property type="match status" value="2"/>
</dbReference>
<evidence type="ECO:0000256" key="2">
    <source>
        <dbReference type="ARBA" id="ARBA00009848"/>
    </source>
</evidence>
<evidence type="ECO:0000256" key="9">
    <source>
        <dbReference type="ARBA" id="ARBA00023303"/>
    </source>
</evidence>
<evidence type="ECO:0000256" key="4">
    <source>
        <dbReference type="ARBA" id="ARBA00022692"/>
    </source>
</evidence>
<evidence type="ECO:0000256" key="6">
    <source>
        <dbReference type="ARBA" id="ARBA00023065"/>
    </source>
</evidence>
<dbReference type="EMBL" id="CAJVPJ010000474">
    <property type="protein sequence ID" value="CAG8528623.1"/>
    <property type="molecule type" value="Genomic_DNA"/>
</dbReference>
<dbReference type="GO" id="GO:0015267">
    <property type="term" value="F:channel activity"/>
    <property type="evidence" value="ECO:0007669"/>
    <property type="project" value="UniProtKB-ARBA"/>
</dbReference>
<dbReference type="AlphaFoldDB" id="A0A9N9AF59"/>
<sequence>MKINISSFLQYETFKIVKVQDQRLGALYRLFQLAIFAYILYTIIANEGYLSKEPPVDGAVRISLQAPKTLSAPSYCSNPLPCIYWGANEIQFPSDGAGVAFITTRASVTQYPPPTGCNFLTPSSPSDACIFNAKTTPSNVIANKSYIGDIEDYTLMIEHSIRGKATSIAVRNGLMDGKLMSSDGKTVIKEWTNATRMADNPSADGDILKVSELLQAAGADLDAPSTAPGAAPGETYRSSGIVIVIVIEYTNVPFKKNELSYKYLPQVIDGNEYKTVESLYQSDGSYILKDRHGIRFVFQQHGQIGEFNMISLLQNIVAGFALFGLAGIIVEFLMLKLLPEKELYEEAKFEATDDIDALRKHKAYHLDEESK</sequence>
<keyword evidence="5 10" id="KW-1133">Transmembrane helix</keyword>
<feature type="transmembrane region" description="Helical" evidence="10">
    <location>
        <begin position="26"/>
        <end position="44"/>
    </location>
</feature>
<reference evidence="11" key="1">
    <citation type="submission" date="2021-06" db="EMBL/GenBank/DDBJ databases">
        <authorList>
            <person name="Kallberg Y."/>
            <person name="Tangrot J."/>
            <person name="Rosling A."/>
        </authorList>
    </citation>
    <scope>NUCLEOTIDE SEQUENCE</scope>
    <source>
        <strain evidence="11">IA702</strain>
    </source>
</reference>
<keyword evidence="3" id="KW-0813">Transport</keyword>
<dbReference type="GO" id="GO:0007165">
    <property type="term" value="P:signal transduction"/>
    <property type="evidence" value="ECO:0007669"/>
    <property type="project" value="UniProtKB-ARBA"/>
</dbReference>
<proteinExistence type="inferred from homology"/>
<evidence type="ECO:0000256" key="7">
    <source>
        <dbReference type="ARBA" id="ARBA00023136"/>
    </source>
</evidence>
<dbReference type="PANTHER" id="PTHR10125:SF31">
    <property type="entry name" value="P2X RECEPTOR E"/>
    <property type="match status" value="1"/>
</dbReference>
<dbReference type="OrthoDB" id="494673at2759"/>
<evidence type="ECO:0000256" key="10">
    <source>
        <dbReference type="SAM" id="Phobius"/>
    </source>
</evidence>
<feature type="transmembrane region" description="Helical" evidence="10">
    <location>
        <begin position="316"/>
        <end position="338"/>
    </location>
</feature>
<dbReference type="PANTHER" id="PTHR10125">
    <property type="entry name" value="P2X PURINOCEPTOR"/>
    <property type="match status" value="1"/>
</dbReference>
<keyword evidence="6" id="KW-0406">Ion transport</keyword>
<keyword evidence="4 10" id="KW-0812">Transmembrane</keyword>
<name>A0A9N9AF59_9GLOM</name>
<evidence type="ECO:0000256" key="5">
    <source>
        <dbReference type="ARBA" id="ARBA00022989"/>
    </source>
</evidence>
<evidence type="ECO:0000256" key="8">
    <source>
        <dbReference type="ARBA" id="ARBA00023286"/>
    </source>
</evidence>
<keyword evidence="7 10" id="KW-0472">Membrane</keyword>
<evidence type="ECO:0000313" key="12">
    <source>
        <dbReference type="Proteomes" id="UP000789572"/>
    </source>
</evidence>
<dbReference type="GO" id="GO:0012505">
    <property type="term" value="C:endomembrane system"/>
    <property type="evidence" value="ECO:0007669"/>
    <property type="project" value="UniProtKB-SubCell"/>
</dbReference>
<dbReference type="Gene3D" id="1.10.287.940">
    <property type="entry name" value="atp-gated p2x4 ion channel"/>
    <property type="match status" value="2"/>
</dbReference>
<keyword evidence="12" id="KW-1185">Reference proteome</keyword>
<comment type="caution">
    <text evidence="11">The sequence shown here is derived from an EMBL/GenBank/DDBJ whole genome shotgun (WGS) entry which is preliminary data.</text>
</comment>
<keyword evidence="8" id="KW-1071">Ligand-gated ion channel</keyword>
<protein>
    <submittedName>
        <fullName evidence="11">7268_t:CDS:1</fullName>
    </submittedName>
</protein>
<comment type="similarity">
    <text evidence="2">Belongs to the P2X receptor family.</text>
</comment>
<evidence type="ECO:0000256" key="3">
    <source>
        <dbReference type="ARBA" id="ARBA00022448"/>
    </source>
</evidence>
<accession>A0A9N9AF59</accession>
<evidence type="ECO:0000313" key="11">
    <source>
        <dbReference type="EMBL" id="CAG8528623.1"/>
    </source>
</evidence>
<dbReference type="Proteomes" id="UP000789572">
    <property type="component" value="Unassembled WGS sequence"/>
</dbReference>
<dbReference type="GO" id="GO:0016020">
    <property type="term" value="C:membrane"/>
    <property type="evidence" value="ECO:0007669"/>
    <property type="project" value="TreeGrafter"/>
</dbReference>
<dbReference type="GO" id="GO:0070588">
    <property type="term" value="P:calcium ion transmembrane transport"/>
    <property type="evidence" value="ECO:0007669"/>
    <property type="project" value="TreeGrafter"/>
</dbReference>
<evidence type="ECO:0000256" key="1">
    <source>
        <dbReference type="ARBA" id="ARBA00004308"/>
    </source>
</evidence>
<dbReference type="InterPro" id="IPR059116">
    <property type="entry name" value="P2X_receptor"/>
</dbReference>
<comment type="subcellular location">
    <subcellularLocation>
        <location evidence="1">Endomembrane system</location>
    </subcellularLocation>
</comment>
<organism evidence="11 12">
    <name type="scientific">Paraglomus occultum</name>
    <dbReference type="NCBI Taxonomy" id="144539"/>
    <lineage>
        <taxon>Eukaryota</taxon>
        <taxon>Fungi</taxon>
        <taxon>Fungi incertae sedis</taxon>
        <taxon>Mucoromycota</taxon>
        <taxon>Glomeromycotina</taxon>
        <taxon>Glomeromycetes</taxon>
        <taxon>Paraglomerales</taxon>
        <taxon>Paraglomeraceae</taxon>
        <taxon>Paraglomus</taxon>
    </lineage>
</organism>
<keyword evidence="9" id="KW-0407">Ion channel</keyword>
<gene>
    <name evidence="11" type="ORF">POCULU_LOCUS3944</name>
</gene>